<dbReference type="SUPFAM" id="SSF48371">
    <property type="entry name" value="ARM repeat"/>
    <property type="match status" value="1"/>
</dbReference>
<dbReference type="RefSeq" id="WP_246967098.1">
    <property type="nucleotide sequence ID" value="NZ_CP095397.1"/>
</dbReference>
<gene>
    <name evidence="2" type="ORF">ACFOZ7_05370</name>
</gene>
<dbReference type="Pfam" id="PF13646">
    <property type="entry name" value="HEAT_2"/>
    <property type="match status" value="1"/>
</dbReference>
<sequence length="232" mass="24660">MAGEGARSTGRGAATAVEDVHLPSILARLDADDASVQFETVQTVRAAVEDDPAAYLPTVPKLRRLLERESLEFHEDVAYCLAELAAESSDDVAPSVEAIVEFAQGQTSEPGPETTHALRCLSHVAEGRPDAVVGHVDAIVEVLETDDPSVREHAVCTLAHVAASSAVAVRPARSHLQEHLADDHAPVRRNACLALGRGQIVEARDRLAAVAADDPDPDVRQQASWALAELPE</sequence>
<proteinExistence type="predicted"/>
<evidence type="ECO:0000313" key="3">
    <source>
        <dbReference type="Proteomes" id="UP001595821"/>
    </source>
</evidence>
<dbReference type="InterPro" id="IPR011989">
    <property type="entry name" value="ARM-like"/>
</dbReference>
<dbReference type="EMBL" id="JBHSDJ010000013">
    <property type="protein sequence ID" value="MFC4246425.1"/>
    <property type="molecule type" value="Genomic_DNA"/>
</dbReference>
<organism evidence="2 3">
    <name type="scientific">Natribaculum luteum</name>
    <dbReference type="NCBI Taxonomy" id="1586232"/>
    <lineage>
        <taxon>Archaea</taxon>
        <taxon>Methanobacteriati</taxon>
        <taxon>Methanobacteriota</taxon>
        <taxon>Stenosarchaea group</taxon>
        <taxon>Halobacteria</taxon>
        <taxon>Halobacteriales</taxon>
        <taxon>Natrialbaceae</taxon>
        <taxon>Natribaculum</taxon>
    </lineage>
</organism>
<dbReference type="Pfam" id="PF13513">
    <property type="entry name" value="HEAT_EZ"/>
    <property type="match status" value="1"/>
</dbReference>
<feature type="region of interest" description="Disordered" evidence="1">
    <location>
        <begin position="213"/>
        <end position="232"/>
    </location>
</feature>
<protein>
    <submittedName>
        <fullName evidence="2">HEAT repeat domain-containing protein</fullName>
    </submittedName>
</protein>
<dbReference type="Proteomes" id="UP001595821">
    <property type="component" value="Unassembled WGS sequence"/>
</dbReference>
<dbReference type="InterPro" id="IPR016024">
    <property type="entry name" value="ARM-type_fold"/>
</dbReference>
<dbReference type="Gene3D" id="1.25.10.10">
    <property type="entry name" value="Leucine-rich Repeat Variant"/>
    <property type="match status" value="1"/>
</dbReference>
<name>A0ABD5NXD4_9EURY</name>
<dbReference type="AlphaFoldDB" id="A0ABD5NXD4"/>
<comment type="caution">
    <text evidence="2">The sequence shown here is derived from an EMBL/GenBank/DDBJ whole genome shotgun (WGS) entry which is preliminary data.</text>
</comment>
<accession>A0ABD5NXD4</accession>
<evidence type="ECO:0000313" key="2">
    <source>
        <dbReference type="EMBL" id="MFC4246425.1"/>
    </source>
</evidence>
<reference evidence="2 3" key="1">
    <citation type="journal article" date="2014" name="Int. J. Syst. Evol. Microbiol.">
        <title>Complete genome sequence of Corynebacterium casei LMG S-19264T (=DSM 44701T), isolated from a smear-ripened cheese.</title>
        <authorList>
            <consortium name="US DOE Joint Genome Institute (JGI-PGF)"/>
            <person name="Walter F."/>
            <person name="Albersmeier A."/>
            <person name="Kalinowski J."/>
            <person name="Ruckert C."/>
        </authorList>
    </citation>
    <scope>NUCLEOTIDE SEQUENCE [LARGE SCALE GENOMIC DNA]</scope>
    <source>
        <strain evidence="2 3">IBRC-M 10912</strain>
    </source>
</reference>
<evidence type="ECO:0000256" key="1">
    <source>
        <dbReference type="SAM" id="MobiDB-lite"/>
    </source>
</evidence>
<dbReference type="GeneID" id="71854796"/>